<keyword evidence="2" id="KW-0804">Transcription</keyword>
<reference evidence="4" key="1">
    <citation type="submission" date="2020-02" db="EMBL/GenBank/DDBJ databases">
        <authorList>
            <person name="Meier V. D."/>
        </authorList>
    </citation>
    <scope>NUCLEOTIDE SEQUENCE</scope>
    <source>
        <strain evidence="4">AVDCRST_MAG47</strain>
    </source>
</reference>
<dbReference type="SMART" id="SM01012">
    <property type="entry name" value="ANTAR"/>
    <property type="match status" value="1"/>
</dbReference>
<organism evidence="4">
    <name type="scientific">uncultured Nocardioidaceae bacterium</name>
    <dbReference type="NCBI Taxonomy" id="253824"/>
    <lineage>
        <taxon>Bacteria</taxon>
        <taxon>Bacillati</taxon>
        <taxon>Actinomycetota</taxon>
        <taxon>Actinomycetes</taxon>
        <taxon>Propionibacteriales</taxon>
        <taxon>Nocardioidaceae</taxon>
        <taxon>environmental samples</taxon>
    </lineage>
</organism>
<evidence type="ECO:0000259" key="3">
    <source>
        <dbReference type="PROSITE" id="PS50921"/>
    </source>
</evidence>
<evidence type="ECO:0000256" key="2">
    <source>
        <dbReference type="ARBA" id="ARBA00023163"/>
    </source>
</evidence>
<evidence type="ECO:0000313" key="4">
    <source>
        <dbReference type="EMBL" id="CAA9371761.1"/>
    </source>
</evidence>
<dbReference type="Pfam" id="PF03861">
    <property type="entry name" value="ANTAR"/>
    <property type="match status" value="1"/>
</dbReference>
<dbReference type="Pfam" id="PF13185">
    <property type="entry name" value="GAF_2"/>
    <property type="match status" value="1"/>
</dbReference>
<dbReference type="InterPro" id="IPR029016">
    <property type="entry name" value="GAF-like_dom_sf"/>
</dbReference>
<dbReference type="Gene3D" id="3.30.450.40">
    <property type="match status" value="1"/>
</dbReference>
<dbReference type="SUPFAM" id="SSF55781">
    <property type="entry name" value="GAF domain-like"/>
    <property type="match status" value="1"/>
</dbReference>
<dbReference type="Gene3D" id="1.10.10.10">
    <property type="entry name" value="Winged helix-like DNA-binding domain superfamily/Winged helix DNA-binding domain"/>
    <property type="match status" value="1"/>
</dbReference>
<name>A0A6J4MXF3_9ACTN</name>
<accession>A0A6J4MXF3</accession>
<sequence length="224" mass="24400">MEERLVELAQKLAASLPPGDLDQTLSRITAAAVEVLPDVSMSSISIQHSDGKLDTVAPTHDVLCEVDARQYELREGPCYEAAADAGNIVSTDVANDDRFPRYRAVAVEAGIRAQVGVRLFDSAKSQGALNLYSDRVGAFEDLGSLADLFREQSAMALAYAQEVQTLRDAVTTRQLIGQAVGIVMERYQLNDQRAFAFLARLSSTRNVKLRVVAEEVLAELGRSE</sequence>
<proteinExistence type="predicted"/>
<feature type="domain" description="ANTAR" evidence="3">
    <location>
        <begin position="156"/>
        <end position="217"/>
    </location>
</feature>
<dbReference type="InterPro" id="IPR012074">
    <property type="entry name" value="GAF_ANTAR"/>
</dbReference>
<keyword evidence="1" id="KW-0805">Transcription regulation</keyword>
<evidence type="ECO:0000256" key="1">
    <source>
        <dbReference type="ARBA" id="ARBA00023015"/>
    </source>
</evidence>
<dbReference type="EMBL" id="CADCUK010000092">
    <property type="protein sequence ID" value="CAA9371761.1"/>
    <property type="molecule type" value="Genomic_DNA"/>
</dbReference>
<dbReference type="InterPro" id="IPR036388">
    <property type="entry name" value="WH-like_DNA-bd_sf"/>
</dbReference>
<protein>
    <recommendedName>
        <fullName evidence="3">ANTAR domain-containing protein</fullName>
    </recommendedName>
</protein>
<dbReference type="InterPro" id="IPR005561">
    <property type="entry name" value="ANTAR"/>
</dbReference>
<dbReference type="InterPro" id="IPR003018">
    <property type="entry name" value="GAF"/>
</dbReference>
<gene>
    <name evidence="4" type="ORF">AVDCRST_MAG47-1303</name>
</gene>
<dbReference type="GO" id="GO:0003723">
    <property type="term" value="F:RNA binding"/>
    <property type="evidence" value="ECO:0007669"/>
    <property type="project" value="InterPro"/>
</dbReference>
<dbReference type="PROSITE" id="PS50921">
    <property type="entry name" value="ANTAR"/>
    <property type="match status" value="1"/>
</dbReference>
<dbReference type="AlphaFoldDB" id="A0A6J4MXF3"/>
<dbReference type="PIRSF" id="PIRSF036625">
    <property type="entry name" value="GAF_ANTAR"/>
    <property type="match status" value="1"/>
</dbReference>